<reference evidence="2" key="1">
    <citation type="submission" date="2024-07" db="EMBL/GenBank/DDBJ databases">
        <authorList>
            <person name="Kim Y.J."/>
            <person name="Jeong J.Y."/>
        </authorList>
    </citation>
    <scope>NUCLEOTIDE SEQUENCE</scope>
    <source>
        <strain evidence="2">GIHE-MW2</strain>
    </source>
</reference>
<dbReference type="AlphaFoldDB" id="A0AAU8JL83"/>
<protein>
    <recommendedName>
        <fullName evidence="3">RAMP superfamily protein</fullName>
    </recommendedName>
</protein>
<dbReference type="EMBL" id="CP159837">
    <property type="protein sequence ID" value="XCM39020.1"/>
    <property type="molecule type" value="Genomic_DNA"/>
</dbReference>
<feature type="compositionally biased region" description="Low complexity" evidence="1">
    <location>
        <begin position="1"/>
        <end position="33"/>
    </location>
</feature>
<feature type="region of interest" description="Disordered" evidence="1">
    <location>
        <begin position="1"/>
        <end position="34"/>
    </location>
</feature>
<dbReference type="RefSeq" id="WP_354636006.1">
    <property type="nucleotide sequence ID" value="NZ_CP159837.1"/>
</dbReference>
<evidence type="ECO:0000256" key="1">
    <source>
        <dbReference type="SAM" id="MobiDB-lite"/>
    </source>
</evidence>
<name>A0AAU8JL83_9CYAN</name>
<accession>A0AAU8JL83</accession>
<evidence type="ECO:0000313" key="2">
    <source>
        <dbReference type="EMBL" id="XCM39020.1"/>
    </source>
</evidence>
<organism evidence="2">
    <name type="scientific">Planktothricoides raciborskii GIHE-MW2</name>
    <dbReference type="NCBI Taxonomy" id="2792601"/>
    <lineage>
        <taxon>Bacteria</taxon>
        <taxon>Bacillati</taxon>
        <taxon>Cyanobacteriota</taxon>
        <taxon>Cyanophyceae</taxon>
        <taxon>Oscillatoriophycideae</taxon>
        <taxon>Oscillatoriales</taxon>
        <taxon>Oscillatoriaceae</taxon>
        <taxon>Planktothricoides</taxon>
    </lineage>
</organism>
<proteinExistence type="predicted"/>
<gene>
    <name evidence="2" type="ORF">ABWT76_001908</name>
</gene>
<evidence type="ECO:0008006" key="3">
    <source>
        <dbReference type="Google" id="ProtNLM"/>
    </source>
</evidence>
<sequence>MMMSNNNRPRPILRNQQQQQQNQPQNQSQNQQQKNEDANYVPLMFQAQIADRGKIQYAGNYKPAVKWVDEWLKGCPPVPEPIDESTSVALRRSTSQPVVKMPKFGAHAKTGDYQIRWRLVTNSGQDEGVIRPVIGAKGLPFFPGSSMKGAFLRACPPEDRMKYCGGEITERGEKRTKPGILRFHGGYPIDMTWGDHDRLVDVVHGQQPYQVMQSNAGHTANVQISLYQSKFRFGISSSAIPDNDPEWNKIWDIWEKALVRGIGSRVSAGYGYVDKINQDGSITRLEDRDRVLLSVHLKGQGLTSQLLTKDKNNIGIPEFRPNMFKAALRGHTLRLLGGITNRQIAEALTNKLFGGIEGGAVVGLIGINFQTTAENLILKPHRYKPGRREIPMSTYNLRQGQLDLLKVNDVSPELEKFLGNLVKFTLLLGGFGKSWRRVNHHLFYPSYFDNDDKPMIGCHWELTTLSEKLCIVTNNSDLSSITNFINEIRQQAIAWVQSEGYQVNAYVRNWRETWHPDNVQVWARLAKNNKSLAVEWFHTNRLKKSSLAGGLGKIGRIWHRMYPRYVIKDGNLICLENEFVEILTIFPDRSDEKSQQFMNFLATNNSSFSQIW</sequence>